<dbReference type="Proteomes" id="UP000019763">
    <property type="component" value="Unassembled WGS sequence"/>
</dbReference>
<dbReference type="GeneID" id="22916801"/>
<evidence type="ECO:0000259" key="8">
    <source>
        <dbReference type="PROSITE" id="PS50994"/>
    </source>
</evidence>
<dbReference type="OMA" id="DCARERV"/>
<accession>A0A023AWU0</accession>
<dbReference type="CDD" id="cd09274">
    <property type="entry name" value="RNase_HI_RT_Ty3"/>
    <property type="match status" value="1"/>
</dbReference>
<feature type="region of interest" description="Disordered" evidence="7">
    <location>
        <begin position="385"/>
        <end position="416"/>
    </location>
</feature>
<dbReference type="Gene3D" id="1.10.340.70">
    <property type="match status" value="1"/>
</dbReference>
<dbReference type="Gene3D" id="3.30.420.10">
    <property type="entry name" value="Ribonuclease H-like superfamily/Ribonuclease H"/>
    <property type="match status" value="1"/>
</dbReference>
<keyword evidence="6" id="KW-0695">RNA-directed DNA polymerase</keyword>
<proteinExistence type="predicted"/>
<dbReference type="GO" id="GO:0015074">
    <property type="term" value="P:DNA integration"/>
    <property type="evidence" value="ECO:0007669"/>
    <property type="project" value="InterPro"/>
</dbReference>
<dbReference type="FunFam" id="3.10.20.370:FF:000001">
    <property type="entry name" value="Retrovirus-related Pol polyprotein from transposon 17.6-like protein"/>
    <property type="match status" value="1"/>
</dbReference>
<dbReference type="SUPFAM" id="SSF53098">
    <property type="entry name" value="Ribonuclease H-like"/>
    <property type="match status" value="1"/>
</dbReference>
<dbReference type="GO" id="GO:0003676">
    <property type="term" value="F:nucleic acid binding"/>
    <property type="evidence" value="ECO:0007669"/>
    <property type="project" value="InterPro"/>
</dbReference>
<gene>
    <name evidence="9" type="ORF">GNI_236000</name>
</gene>
<reference evidence="9" key="1">
    <citation type="submission" date="2013-12" db="EMBL/GenBank/DDBJ databases">
        <authorList>
            <person name="Omoto C.K."/>
            <person name="Sibley D."/>
            <person name="Venepally P."/>
            <person name="Hadjithomas M."/>
            <person name="Karamycheva S."/>
            <person name="Brunk B."/>
            <person name="Roos D."/>
            <person name="Caler E."/>
            <person name="Lorenzi H."/>
        </authorList>
    </citation>
    <scope>NUCLEOTIDE SEQUENCE</scope>
</reference>
<dbReference type="OrthoDB" id="8061593at2759"/>
<feature type="non-terminal residue" evidence="9">
    <location>
        <position position="1"/>
    </location>
</feature>
<dbReference type="GO" id="GO:0004519">
    <property type="term" value="F:endonuclease activity"/>
    <property type="evidence" value="ECO:0007669"/>
    <property type="project" value="UniProtKB-KW"/>
</dbReference>
<dbReference type="InterPro" id="IPR043502">
    <property type="entry name" value="DNA/RNA_pol_sf"/>
</dbReference>
<keyword evidence="4" id="KW-0255">Endonuclease</keyword>
<feature type="compositionally biased region" description="Basic residues" evidence="7">
    <location>
        <begin position="393"/>
        <end position="406"/>
    </location>
</feature>
<dbReference type="InterPro" id="IPR001584">
    <property type="entry name" value="Integrase_cat-core"/>
</dbReference>
<dbReference type="PROSITE" id="PS50994">
    <property type="entry name" value="INTEGRASE"/>
    <property type="match status" value="1"/>
</dbReference>
<dbReference type="Pfam" id="PF17921">
    <property type="entry name" value="Integrase_H2C2"/>
    <property type="match status" value="1"/>
</dbReference>
<dbReference type="InterPro" id="IPR041588">
    <property type="entry name" value="Integrase_H2C2"/>
</dbReference>
<evidence type="ECO:0000256" key="5">
    <source>
        <dbReference type="ARBA" id="ARBA00022801"/>
    </source>
</evidence>
<organism evidence="9 10">
    <name type="scientific">Gregarina niphandrodes</name>
    <name type="common">Septate eugregarine</name>
    <dbReference type="NCBI Taxonomy" id="110365"/>
    <lineage>
        <taxon>Eukaryota</taxon>
        <taxon>Sar</taxon>
        <taxon>Alveolata</taxon>
        <taxon>Apicomplexa</taxon>
        <taxon>Conoidasida</taxon>
        <taxon>Gregarinasina</taxon>
        <taxon>Eugregarinorida</taxon>
        <taxon>Gregarinidae</taxon>
        <taxon>Gregarina</taxon>
    </lineage>
</organism>
<dbReference type="AlphaFoldDB" id="A0A023AWU0"/>
<evidence type="ECO:0000256" key="1">
    <source>
        <dbReference type="ARBA" id="ARBA00022679"/>
    </source>
</evidence>
<dbReference type="GO" id="GO:0016787">
    <property type="term" value="F:hydrolase activity"/>
    <property type="evidence" value="ECO:0007669"/>
    <property type="project" value="UniProtKB-KW"/>
</dbReference>
<keyword evidence="1" id="KW-0808">Transferase</keyword>
<evidence type="ECO:0000256" key="2">
    <source>
        <dbReference type="ARBA" id="ARBA00022695"/>
    </source>
</evidence>
<dbReference type="InterPro" id="IPR012337">
    <property type="entry name" value="RNaseH-like_sf"/>
</dbReference>
<evidence type="ECO:0000256" key="6">
    <source>
        <dbReference type="ARBA" id="ARBA00022918"/>
    </source>
</evidence>
<dbReference type="PANTHER" id="PTHR37984">
    <property type="entry name" value="PROTEIN CBG26694"/>
    <property type="match status" value="1"/>
</dbReference>
<evidence type="ECO:0000256" key="7">
    <source>
        <dbReference type="SAM" id="MobiDB-lite"/>
    </source>
</evidence>
<keyword evidence="2" id="KW-0548">Nucleotidyltransferase</keyword>
<dbReference type="PANTHER" id="PTHR37984:SF5">
    <property type="entry name" value="PROTEIN NYNRIN-LIKE"/>
    <property type="match status" value="1"/>
</dbReference>
<dbReference type="GO" id="GO:0003964">
    <property type="term" value="F:RNA-directed DNA polymerase activity"/>
    <property type="evidence" value="ECO:0007669"/>
    <property type="project" value="UniProtKB-KW"/>
</dbReference>
<evidence type="ECO:0000313" key="9">
    <source>
        <dbReference type="EMBL" id="EZG42705.1"/>
    </source>
</evidence>
<keyword evidence="5" id="KW-0378">Hydrolase</keyword>
<feature type="domain" description="Integrase catalytic" evidence="8">
    <location>
        <begin position="277"/>
        <end position="391"/>
    </location>
</feature>
<evidence type="ECO:0000256" key="3">
    <source>
        <dbReference type="ARBA" id="ARBA00022722"/>
    </source>
</evidence>
<dbReference type="InterPro" id="IPR041373">
    <property type="entry name" value="RT_RNaseH"/>
</dbReference>
<dbReference type="eggNOG" id="KOG0017">
    <property type="taxonomic scope" value="Eukaryota"/>
</dbReference>
<dbReference type="VEuPathDB" id="CryptoDB:GNI_236000"/>
<dbReference type="EMBL" id="AFNH02001893">
    <property type="protein sequence ID" value="EZG42705.1"/>
    <property type="molecule type" value="Genomic_DNA"/>
</dbReference>
<dbReference type="Pfam" id="PF17917">
    <property type="entry name" value="RT_RNaseH"/>
    <property type="match status" value="1"/>
</dbReference>
<keyword evidence="3" id="KW-0540">Nuclease</keyword>
<keyword evidence="10" id="KW-1185">Reference proteome</keyword>
<evidence type="ECO:0000313" key="10">
    <source>
        <dbReference type="Proteomes" id="UP000019763"/>
    </source>
</evidence>
<dbReference type="RefSeq" id="XP_011134726.1">
    <property type="nucleotide sequence ID" value="XM_011136424.1"/>
</dbReference>
<sequence length="416" mass="47211">GAHEDAYNQLRRAVRQTVTLYAPTPSGEYVIETDASELGVGAVLKQVQEGTEVPIEFASKKFNPTESRWDTRERELFAVKWAVEKWRDYVGLAHFTVRTDHNNLRYLTNVDKGKVFRWALALSNYDFTIEFISGETNNIADWLSRYAGDDREEDELLDRMSLQVAAVRAPMLNLPQPPTKEDFVRAYAEEGKPDLPGLHYDGLWWIHLRTQKIYVPRQLRTRIVIAFHYGPSGHLGVGKTRKRVQALYYWPGCAQDIERMIRECLICRRLKTPPAHQQGLPTGTLGKAAAMDVVSLDHVGPIHMGGIGWNILVIIDHATRYMMAKVVPTLAAVQTFSTFYRHWVVPFGPPRIVLTDNGTSFKGAFHVSTTYQLGCKHLTAAPYRPQGTGLTRHPTKSSRTCSKRSGKKESETWTSW</sequence>
<evidence type="ECO:0000256" key="4">
    <source>
        <dbReference type="ARBA" id="ARBA00022759"/>
    </source>
</evidence>
<name>A0A023AWU0_GRENI</name>
<dbReference type="InterPro" id="IPR036397">
    <property type="entry name" value="RNaseH_sf"/>
</dbReference>
<dbReference type="Gene3D" id="3.10.20.370">
    <property type="match status" value="1"/>
</dbReference>
<comment type="caution">
    <text evidence="9">The sequence shown here is derived from an EMBL/GenBank/DDBJ whole genome shotgun (WGS) entry which is preliminary data.</text>
</comment>
<protein>
    <submittedName>
        <fullName evidence="9">Gag-pol polyprotein</fullName>
    </submittedName>
</protein>
<dbReference type="InterPro" id="IPR050951">
    <property type="entry name" value="Retrovirus_Pol_polyprotein"/>
</dbReference>
<dbReference type="SUPFAM" id="SSF56672">
    <property type="entry name" value="DNA/RNA polymerases"/>
    <property type="match status" value="1"/>
</dbReference>
<dbReference type="FunFam" id="1.10.340.70:FF:000001">
    <property type="entry name" value="Retrovirus-related Pol polyprotein from transposon gypsy-like Protein"/>
    <property type="match status" value="1"/>
</dbReference>
<feature type="compositionally biased region" description="Basic and acidic residues" evidence="7">
    <location>
        <begin position="407"/>
        <end position="416"/>
    </location>
</feature>